<dbReference type="PANTHER" id="PTHR13413">
    <property type="entry name" value="YLP MOTIF CONTAINING PROTEIN NUCLEAR PROTEIN ZAP"/>
    <property type="match status" value="1"/>
</dbReference>
<dbReference type="InterPro" id="IPR027417">
    <property type="entry name" value="P-loop_NTPase"/>
</dbReference>
<feature type="region of interest" description="Disordered" evidence="1">
    <location>
        <begin position="145"/>
        <end position="166"/>
    </location>
</feature>
<dbReference type="GO" id="GO:0005634">
    <property type="term" value="C:nucleus"/>
    <property type="evidence" value="ECO:0007669"/>
    <property type="project" value="InterPro"/>
</dbReference>
<gene>
    <name evidence="3" type="primary">LOC107415854</name>
</gene>
<dbReference type="InParanoid" id="A0A6P3ZM07"/>
<dbReference type="RefSeq" id="XP_015879743.3">
    <property type="nucleotide sequence ID" value="XM_016024257.4"/>
</dbReference>
<organism evidence="2 3">
    <name type="scientific">Ziziphus jujuba</name>
    <name type="common">Chinese jujube</name>
    <name type="synonym">Ziziphus sativa</name>
    <dbReference type="NCBI Taxonomy" id="326968"/>
    <lineage>
        <taxon>Eukaryota</taxon>
        <taxon>Viridiplantae</taxon>
        <taxon>Streptophyta</taxon>
        <taxon>Embryophyta</taxon>
        <taxon>Tracheophyta</taxon>
        <taxon>Spermatophyta</taxon>
        <taxon>Magnoliopsida</taxon>
        <taxon>eudicotyledons</taxon>
        <taxon>Gunneridae</taxon>
        <taxon>Pentapetalae</taxon>
        <taxon>rosids</taxon>
        <taxon>fabids</taxon>
        <taxon>Rosales</taxon>
        <taxon>Rhamnaceae</taxon>
        <taxon>Paliureae</taxon>
        <taxon>Ziziphus</taxon>
    </lineage>
</organism>
<name>A0A6P3ZM07_ZIZJJ</name>
<dbReference type="InterPro" id="IPR026314">
    <property type="entry name" value="YLP_motif_con_p1"/>
</dbReference>
<dbReference type="PANTHER" id="PTHR13413:SF0">
    <property type="entry name" value="YLP MOTIF-CONTAINING PROTEIN 1"/>
    <property type="match status" value="1"/>
</dbReference>
<protein>
    <submittedName>
        <fullName evidence="3">Uncharacterized protein LOC107415854 isoform X1</fullName>
    </submittedName>
</protein>
<feature type="region of interest" description="Disordered" evidence="1">
    <location>
        <begin position="823"/>
        <end position="852"/>
    </location>
</feature>
<evidence type="ECO:0000313" key="3">
    <source>
        <dbReference type="RefSeq" id="XP_015879743.3"/>
    </source>
</evidence>
<evidence type="ECO:0000256" key="1">
    <source>
        <dbReference type="SAM" id="MobiDB-lite"/>
    </source>
</evidence>
<dbReference type="SUPFAM" id="SSF52540">
    <property type="entry name" value="P-loop containing nucleoside triphosphate hydrolases"/>
    <property type="match status" value="1"/>
</dbReference>
<accession>A0A6P3ZM07</accession>
<evidence type="ECO:0000313" key="2">
    <source>
        <dbReference type="Proteomes" id="UP001652623"/>
    </source>
</evidence>
<dbReference type="Proteomes" id="UP001652623">
    <property type="component" value="Chromosome 2"/>
</dbReference>
<sequence length="877" mass="97400">MDHQHHHHHHHQQQQYQQWRPIPQIQGNICPTCSFCHFPFCPPPLPPPPPPHPPFNQNPRFAFDAPNHSFQRPGFDPYHGPVAMNSPLLGNPNDGFANPRPWGRNPYEQNAAYREGFAAPPPPPYDYGGNGFVGVESDRSFKRPRVDDFGSGGVVGEFNPNPAGTSWDDERRLKLIREHGSVQSGFQDPGLGSGENIRQREESDLASGQKHMLTNNTRNGFQLDANKDVDSRNTGGAESSFHHFQTHVAKNMNDRVPCADSEVGSARDSMPASEQAYSHPNSWQGPPYNDLGGGAIMNNCDPNNQLPPQYGLQRDMNAYGPPTDVRQPVEMNFPLQDVNQGSFGNHHIRGPGGYFQRPAGGGFVPENMGHTQASRFYGGQPPLPASPPPPFPMDPPLQPKSSALFPVPVSTSAMVSSSCSPIPEAQSLQQPYFHAKTFMPASATFITEDSQAIHRTLSKPYAAVEQPFPPKQSSSNKPTVVDASRLFKQPYRSSRPDHFVIILRGLPGSGKSYMAKMLRDVEVENGGDAPRIHSMDDYFMTEVEKVEEADTSKSSSSVRGKKRVTKKVMEYCYEPEMEEAYRSSMLKAFKRTLEEGVFTFIIVDDRNLRVADFAQFWAVAKSSGYEVYILEASYKDPAGCAARNVHGFTQEDIQKMAAQWEESPALYLQLDVKSLFNGDDLKKSGIQEVDMDMEDEENDEHLSGLKEKKPDKVIAPPVAKDAPDGSSKDGQSWNTEEDHAIEVKELGRSKWSNEFDEDDTERTEIPKGNLNALSGLIRAYGKEAKSVRWGDRVGFSGFLIGAAKKANMMSLVIGPGAGYNLKSNPLPEEQGSSMSSQSNGKSKTRSAFKEQLRAEQESFKAVFERRQRRIGLDLEEE</sequence>
<dbReference type="GO" id="GO:0032204">
    <property type="term" value="P:regulation of telomere maintenance"/>
    <property type="evidence" value="ECO:0007669"/>
    <property type="project" value="TreeGrafter"/>
</dbReference>
<feature type="compositionally biased region" description="Basic and acidic residues" evidence="1">
    <location>
        <begin position="700"/>
        <end position="712"/>
    </location>
</feature>
<dbReference type="FunCoup" id="A0A6P3ZM07">
    <property type="interactions" value="1676"/>
</dbReference>
<feature type="compositionally biased region" description="Low complexity" evidence="1">
    <location>
        <begin position="830"/>
        <end position="841"/>
    </location>
</feature>
<dbReference type="KEGG" id="zju:107415854"/>
<dbReference type="GeneID" id="107415854"/>
<feature type="compositionally biased region" description="Acidic residues" evidence="1">
    <location>
        <begin position="690"/>
        <end position="699"/>
    </location>
</feature>
<keyword evidence="2" id="KW-1185">Reference proteome</keyword>
<dbReference type="AlphaFoldDB" id="A0A6P3ZM07"/>
<feature type="region of interest" description="Disordered" evidence="1">
    <location>
        <begin position="690"/>
        <end position="736"/>
    </location>
</feature>
<reference evidence="2" key="1">
    <citation type="submission" date="2025-05" db="UniProtKB">
        <authorList>
            <consortium name="RefSeq"/>
        </authorList>
    </citation>
    <scope>NUCLEOTIDE SEQUENCE [LARGE SCALE GENOMIC DNA]</scope>
</reference>
<dbReference type="SMR" id="A0A6P3ZM07"/>
<dbReference type="Gene3D" id="3.40.50.300">
    <property type="entry name" value="P-loop containing nucleotide triphosphate hydrolases"/>
    <property type="match status" value="1"/>
</dbReference>
<proteinExistence type="predicted"/>
<reference evidence="3" key="2">
    <citation type="submission" date="2025-08" db="UniProtKB">
        <authorList>
            <consortium name="RefSeq"/>
        </authorList>
    </citation>
    <scope>IDENTIFICATION</scope>
    <source>
        <tissue evidence="3">Seedling</tissue>
    </source>
</reference>